<name>A0AAD7RQH2_9TELE</name>
<gene>
    <name evidence="1" type="ORF">AAFF_G00135540</name>
</gene>
<proteinExistence type="predicted"/>
<keyword evidence="2" id="KW-1185">Reference proteome</keyword>
<reference evidence="1" key="1">
    <citation type="journal article" date="2023" name="Science">
        <title>Genome structures resolve the early diversification of teleost fishes.</title>
        <authorList>
            <person name="Parey E."/>
            <person name="Louis A."/>
            <person name="Montfort J."/>
            <person name="Bouchez O."/>
            <person name="Roques C."/>
            <person name="Iampietro C."/>
            <person name="Lluch J."/>
            <person name="Castinel A."/>
            <person name="Donnadieu C."/>
            <person name="Desvignes T."/>
            <person name="Floi Bucao C."/>
            <person name="Jouanno E."/>
            <person name="Wen M."/>
            <person name="Mejri S."/>
            <person name="Dirks R."/>
            <person name="Jansen H."/>
            <person name="Henkel C."/>
            <person name="Chen W.J."/>
            <person name="Zahm M."/>
            <person name="Cabau C."/>
            <person name="Klopp C."/>
            <person name="Thompson A.W."/>
            <person name="Robinson-Rechavi M."/>
            <person name="Braasch I."/>
            <person name="Lecointre G."/>
            <person name="Bobe J."/>
            <person name="Postlethwait J.H."/>
            <person name="Berthelot C."/>
            <person name="Roest Crollius H."/>
            <person name="Guiguen Y."/>
        </authorList>
    </citation>
    <scope>NUCLEOTIDE SEQUENCE</scope>
    <source>
        <strain evidence="1">NC1722</strain>
    </source>
</reference>
<organism evidence="1 2">
    <name type="scientific">Aldrovandia affinis</name>
    <dbReference type="NCBI Taxonomy" id="143900"/>
    <lineage>
        <taxon>Eukaryota</taxon>
        <taxon>Metazoa</taxon>
        <taxon>Chordata</taxon>
        <taxon>Craniata</taxon>
        <taxon>Vertebrata</taxon>
        <taxon>Euteleostomi</taxon>
        <taxon>Actinopterygii</taxon>
        <taxon>Neopterygii</taxon>
        <taxon>Teleostei</taxon>
        <taxon>Notacanthiformes</taxon>
        <taxon>Halosauridae</taxon>
        <taxon>Aldrovandia</taxon>
    </lineage>
</organism>
<accession>A0AAD7RQH2</accession>
<dbReference type="Proteomes" id="UP001221898">
    <property type="component" value="Unassembled WGS sequence"/>
</dbReference>
<evidence type="ECO:0000313" key="2">
    <source>
        <dbReference type="Proteomes" id="UP001221898"/>
    </source>
</evidence>
<protein>
    <submittedName>
        <fullName evidence="1">Uncharacterized protein</fullName>
    </submittedName>
</protein>
<sequence>MDASFCREWCQAKEGGPETREVLALEELCRHVRLTAPCSLVLLSRAQLTPTVATLRAVDRDGRRPPLSPAQVQEEQERDMVLAHVRSWLAAGKWPEWADVATLDTETKAYHSQWGGLEAREWRPVSAVAGADLMQSLS</sequence>
<comment type="caution">
    <text evidence="1">The sequence shown here is derived from an EMBL/GenBank/DDBJ whole genome shotgun (WGS) entry which is preliminary data.</text>
</comment>
<evidence type="ECO:0000313" key="1">
    <source>
        <dbReference type="EMBL" id="KAJ8388293.1"/>
    </source>
</evidence>
<dbReference type="AlphaFoldDB" id="A0AAD7RQH2"/>
<dbReference type="EMBL" id="JAINUG010000197">
    <property type="protein sequence ID" value="KAJ8388293.1"/>
    <property type="molecule type" value="Genomic_DNA"/>
</dbReference>